<accession>X0ZL22</accession>
<comment type="caution">
    <text evidence="1">The sequence shown here is derived from an EMBL/GenBank/DDBJ whole genome shotgun (WGS) entry which is preliminary data.</text>
</comment>
<organism evidence="1">
    <name type="scientific">marine sediment metagenome</name>
    <dbReference type="NCBI Taxonomy" id="412755"/>
    <lineage>
        <taxon>unclassified sequences</taxon>
        <taxon>metagenomes</taxon>
        <taxon>ecological metagenomes</taxon>
    </lineage>
</organism>
<name>X0ZL22_9ZZZZ</name>
<gene>
    <name evidence="1" type="ORF">S01H4_04027</name>
</gene>
<evidence type="ECO:0000313" key="1">
    <source>
        <dbReference type="EMBL" id="GAG61048.1"/>
    </source>
</evidence>
<proteinExistence type="predicted"/>
<sequence length="34" mass="4272">IIMETYLNLNYNFRFILVFLSFKKVINLKKVHRR</sequence>
<feature type="non-terminal residue" evidence="1">
    <location>
        <position position="1"/>
    </location>
</feature>
<reference evidence="1" key="1">
    <citation type="journal article" date="2014" name="Front. Microbiol.">
        <title>High frequency of phylogenetically diverse reductive dehalogenase-homologous genes in deep subseafloor sedimentary metagenomes.</title>
        <authorList>
            <person name="Kawai M."/>
            <person name="Futagami T."/>
            <person name="Toyoda A."/>
            <person name="Takaki Y."/>
            <person name="Nishi S."/>
            <person name="Hori S."/>
            <person name="Arai W."/>
            <person name="Tsubouchi T."/>
            <person name="Morono Y."/>
            <person name="Uchiyama I."/>
            <person name="Ito T."/>
            <person name="Fujiyama A."/>
            <person name="Inagaki F."/>
            <person name="Takami H."/>
        </authorList>
    </citation>
    <scope>NUCLEOTIDE SEQUENCE</scope>
    <source>
        <strain evidence="1">Expedition CK06-06</strain>
    </source>
</reference>
<protein>
    <submittedName>
        <fullName evidence="1">Uncharacterized protein</fullName>
    </submittedName>
</protein>
<dbReference type="AlphaFoldDB" id="X0ZL22"/>
<dbReference type="EMBL" id="BART01001041">
    <property type="protein sequence ID" value="GAG61048.1"/>
    <property type="molecule type" value="Genomic_DNA"/>
</dbReference>